<comment type="subcellular location">
    <subcellularLocation>
        <location evidence="1">Membrane</location>
        <topology evidence="1">Multi-pass membrane protein</topology>
    </subcellularLocation>
</comment>
<evidence type="ECO:0000313" key="4">
    <source>
        <dbReference type="Proteomes" id="UP000813463"/>
    </source>
</evidence>
<proteinExistence type="inferred from homology"/>
<evidence type="ECO:0000256" key="3">
    <source>
        <dbReference type="SAM" id="Phobius"/>
    </source>
</evidence>
<dbReference type="InterPro" id="IPR023408">
    <property type="entry name" value="MscS_beta-dom_sf"/>
</dbReference>
<reference evidence="4" key="1">
    <citation type="journal article" date="2021" name="Nat. Commun.">
        <title>Genomic analyses provide insights into spinach domestication and the genetic basis of agronomic traits.</title>
        <authorList>
            <person name="Cai X."/>
            <person name="Sun X."/>
            <person name="Xu C."/>
            <person name="Sun H."/>
            <person name="Wang X."/>
            <person name="Ge C."/>
            <person name="Zhang Z."/>
            <person name="Wang Q."/>
            <person name="Fei Z."/>
            <person name="Jiao C."/>
            <person name="Wang Q."/>
        </authorList>
    </citation>
    <scope>NUCLEOTIDE SEQUENCE [LARGE SCALE GENOMIC DNA]</scope>
    <source>
        <strain evidence="4">cv. Varoflay</strain>
    </source>
</reference>
<keyword evidence="3" id="KW-0812">Transmembrane</keyword>
<evidence type="ECO:0000256" key="1">
    <source>
        <dbReference type="ARBA" id="ARBA00004141"/>
    </source>
</evidence>
<name>A0ABM3RVL2_SPIOL</name>
<feature type="transmembrane region" description="Helical" evidence="3">
    <location>
        <begin position="507"/>
        <end position="527"/>
    </location>
</feature>
<evidence type="ECO:0000313" key="5">
    <source>
        <dbReference type="RefSeq" id="XP_056699648.1"/>
    </source>
</evidence>
<feature type="transmembrane region" description="Helical" evidence="3">
    <location>
        <begin position="30"/>
        <end position="51"/>
    </location>
</feature>
<keyword evidence="3" id="KW-0472">Membrane</keyword>
<dbReference type="RefSeq" id="XP_056699648.1">
    <property type="nucleotide sequence ID" value="XM_056843670.1"/>
</dbReference>
<comment type="similarity">
    <text evidence="2">Belongs to the MscS (TC 1.A.23) family.</text>
</comment>
<evidence type="ECO:0000256" key="2">
    <source>
        <dbReference type="ARBA" id="ARBA00008017"/>
    </source>
</evidence>
<gene>
    <name evidence="5" type="primary">LOC110798593</name>
</gene>
<protein>
    <submittedName>
        <fullName evidence="5">Mechanosensitive ion channel protein 10-like isoform X2</fullName>
    </submittedName>
</protein>
<feature type="transmembrane region" description="Helical" evidence="3">
    <location>
        <begin position="217"/>
        <end position="237"/>
    </location>
</feature>
<accession>A0ABM3RVL2</accession>
<dbReference type="GeneID" id="110798593"/>
<keyword evidence="3" id="KW-1133">Transmembrane helix</keyword>
<feature type="transmembrane region" description="Helical" evidence="3">
    <location>
        <begin position="178"/>
        <end position="196"/>
    </location>
</feature>
<dbReference type="Proteomes" id="UP000813463">
    <property type="component" value="Chromosome 4"/>
</dbReference>
<feature type="transmembrane region" description="Helical" evidence="3">
    <location>
        <begin position="534"/>
        <end position="550"/>
    </location>
</feature>
<reference evidence="5" key="2">
    <citation type="submission" date="2025-08" db="UniProtKB">
        <authorList>
            <consortium name="RefSeq"/>
        </authorList>
    </citation>
    <scope>IDENTIFICATION</scope>
    <source>
        <tissue evidence="5">Leaf</tissue>
    </source>
</reference>
<dbReference type="PANTHER" id="PTHR31618:SF7">
    <property type="entry name" value="MECHANOSENSITIVE ION CHANNEL PROTEIN"/>
    <property type="match status" value="1"/>
</dbReference>
<sequence length="746" mass="86251">MVGVWVFLPMAKIFPSLKHVRFLDLPITEWVVIVYVMSGFYILSYWVYFLVHDLITSVAHDESKLHIAQALSDIIDSLIFWWTELMVTGCVPAFKHHEILGLRTQKWIEVSVLVVIGFNVITLFTRVTVWLLRYFLQNSYHDAKNDSLTKNIPGLDVILGKHLQKGYLVYGANGMRRSINFMLSSLLLVLTWVYYFGSLLSRTDEGKHIWEFGKRTLICLLMCSFLWSIKSLVLLTWEVHTVYGRLYSRILNINEQLYFLGVLGRCNHDILSLQCEIEVDHEGAETEGSNISSSQGGSLLHKFQKYFPATFTHFLKKRVEKKKSTAKKREKVRNDFLKLKDKNPTMDDVQRVARYFLAAKTTLLVETYTSDVLKILDSSGNNRENLKRLISWESRSTSSCTSTSENPHIVKIIWEIWKQFCSWLQRYHVIPKPSRSPSTKGSSVTQRSNDGIWKNDWDHFVRELLKNEADSSETSFTNIRTWVVRAHNNCMFLANTLSNAKEVADCLNSIIGGILIGVSFIMWLFLTRVATTKVVVLVASPLLAATFIFGDTCKTLFEGFFFIYVVHPFDVGDLCVIDEKMLEVTSIGVWTTTFSNVDKIGLREAVNYPNSDLARKIFTNYKTEFDWSDYVEFDLSSLARMNLNELEEEIEDRINKDSFDFLPSSHSVTMSAMEDNVKLIIRLKFKAENTKDWTYFECLQRKDKLRAGLYLYIQNIIQIFKPKFPIQNKIKGNEQSCSQQNNRSRA</sequence>
<organism evidence="4 5">
    <name type="scientific">Spinacia oleracea</name>
    <name type="common">Spinach</name>
    <dbReference type="NCBI Taxonomy" id="3562"/>
    <lineage>
        <taxon>Eukaryota</taxon>
        <taxon>Viridiplantae</taxon>
        <taxon>Streptophyta</taxon>
        <taxon>Embryophyta</taxon>
        <taxon>Tracheophyta</taxon>
        <taxon>Spermatophyta</taxon>
        <taxon>Magnoliopsida</taxon>
        <taxon>eudicotyledons</taxon>
        <taxon>Gunneridae</taxon>
        <taxon>Pentapetalae</taxon>
        <taxon>Caryophyllales</taxon>
        <taxon>Chenopodiaceae</taxon>
        <taxon>Chenopodioideae</taxon>
        <taxon>Anserineae</taxon>
        <taxon>Spinacia</taxon>
    </lineage>
</organism>
<feature type="transmembrane region" description="Helical" evidence="3">
    <location>
        <begin position="110"/>
        <end position="132"/>
    </location>
</feature>
<dbReference type="SUPFAM" id="SSF50182">
    <property type="entry name" value="Sm-like ribonucleoproteins"/>
    <property type="match status" value="1"/>
</dbReference>
<dbReference type="InterPro" id="IPR010920">
    <property type="entry name" value="LSM_dom_sf"/>
</dbReference>
<dbReference type="PANTHER" id="PTHR31618">
    <property type="entry name" value="MECHANOSENSITIVE ION CHANNEL PROTEIN 5"/>
    <property type="match status" value="1"/>
</dbReference>
<dbReference type="Gene3D" id="2.30.30.60">
    <property type="match status" value="1"/>
</dbReference>
<keyword evidence="4" id="KW-1185">Reference proteome</keyword>
<dbReference type="InterPro" id="IPR016688">
    <property type="entry name" value="MscS-like_plants/fungi"/>
</dbReference>